<dbReference type="SUPFAM" id="SSF55073">
    <property type="entry name" value="Nucleotide cyclase"/>
    <property type="match status" value="1"/>
</dbReference>
<dbReference type="InterPro" id="IPR019734">
    <property type="entry name" value="TPR_rpt"/>
</dbReference>
<evidence type="ECO:0000313" key="2">
    <source>
        <dbReference type="EMBL" id="QNO54052.1"/>
    </source>
</evidence>
<dbReference type="PANTHER" id="PTHR45613:SF9">
    <property type="entry name" value="MITOCHONDRIAL GROUP I INTRON SPLICING FACTOR CCM1"/>
    <property type="match status" value="1"/>
</dbReference>
<dbReference type="InterPro" id="IPR011990">
    <property type="entry name" value="TPR-like_helical_dom_sf"/>
</dbReference>
<name>A0A7G9Z1B8_9EURY</name>
<feature type="repeat" description="TPR" evidence="1">
    <location>
        <begin position="699"/>
        <end position="732"/>
    </location>
</feature>
<evidence type="ECO:0000256" key="1">
    <source>
        <dbReference type="PROSITE-ProRule" id="PRU00339"/>
    </source>
</evidence>
<dbReference type="InterPro" id="IPR029787">
    <property type="entry name" value="Nucleotide_cyclase"/>
</dbReference>
<dbReference type="Gene3D" id="1.25.40.10">
    <property type="entry name" value="Tetratricopeptide repeat domain"/>
    <property type="match status" value="4"/>
</dbReference>
<gene>
    <name evidence="2" type="ORF">JNMMCFNH_00004</name>
</gene>
<proteinExistence type="predicted"/>
<protein>
    <submittedName>
        <fullName evidence="2">Uncharacterized protein</fullName>
    </submittedName>
</protein>
<dbReference type="Pfam" id="PF13812">
    <property type="entry name" value="PPR_3"/>
    <property type="match status" value="5"/>
</dbReference>
<dbReference type="Gene3D" id="3.30.70.1230">
    <property type="entry name" value="Nucleotide cyclase"/>
    <property type="match status" value="1"/>
</dbReference>
<dbReference type="PROSITE" id="PS50005">
    <property type="entry name" value="TPR"/>
    <property type="match status" value="1"/>
</dbReference>
<dbReference type="AlphaFoldDB" id="A0A7G9Z1B8"/>
<reference evidence="2" key="1">
    <citation type="submission" date="2020-06" db="EMBL/GenBank/DDBJ databases">
        <title>Unique genomic features of the anaerobic methanotrophic archaea.</title>
        <authorList>
            <person name="Chadwick G.L."/>
            <person name="Skennerton C.T."/>
            <person name="Laso-Perez R."/>
            <person name="Leu A.O."/>
            <person name="Speth D.R."/>
            <person name="Yu H."/>
            <person name="Morgan-Lang C."/>
            <person name="Hatzenpichler R."/>
            <person name="Goudeau D."/>
            <person name="Malmstrom R."/>
            <person name="Brazelton W.J."/>
            <person name="Woyke T."/>
            <person name="Hallam S.J."/>
            <person name="Tyson G.W."/>
            <person name="Wegener G."/>
            <person name="Boetius A."/>
            <person name="Orphan V."/>
        </authorList>
    </citation>
    <scope>NUCLEOTIDE SEQUENCE</scope>
</reference>
<keyword evidence="1" id="KW-0802">TPR repeat</keyword>
<organism evidence="2">
    <name type="scientific">Candidatus Methanophagaceae archaeon ANME-1 ERB6</name>
    <dbReference type="NCBI Taxonomy" id="2759912"/>
    <lineage>
        <taxon>Archaea</taxon>
        <taxon>Methanobacteriati</taxon>
        <taxon>Methanobacteriota</taxon>
        <taxon>Stenosarchaea group</taxon>
        <taxon>Methanomicrobia</taxon>
        <taxon>Candidatus Methanophagales</taxon>
        <taxon>Candidatus Methanophagaceae</taxon>
    </lineage>
</organism>
<dbReference type="InterPro" id="IPR002885">
    <property type="entry name" value="PPR_rpt"/>
</dbReference>
<dbReference type="PANTHER" id="PTHR45613">
    <property type="entry name" value="PENTATRICOPEPTIDE REPEAT-CONTAINING PROTEIN"/>
    <property type="match status" value="1"/>
</dbReference>
<dbReference type="EMBL" id="MT631560">
    <property type="protein sequence ID" value="QNO54052.1"/>
    <property type="molecule type" value="Genomic_DNA"/>
</dbReference>
<dbReference type="SUPFAM" id="SSF48452">
    <property type="entry name" value="TPR-like"/>
    <property type="match status" value="1"/>
</dbReference>
<accession>A0A7G9Z1B8</accession>
<sequence length="752" mass="86503">MIYMERHNHREYSEEEKAGKNVVCLSMDLIGSTKFMLGLTTPQQDRFNRSLVKQIRPHIEKLGLTDSLVKFTGDGWLVLTDNKPNKIQVLCCLATIMANKFQEEMSEYTEISMDRIPPLRLAICTGRDVCVELPPGNQDWVGDSARRATRATGWCKENEIVINDSIREVAFRDFLITPVTEKDHIKPDKWEEDFRVHTLGKLKPEAAADSEAPGYFVTTLETIGKKEEANEYSLMVSEHLEAKASKLGIDEIERKKILRYWNQLMSSISDSSTARKILKSIQDAGLTPDIFTYNMLIKKTRDYDGAKAWVDTMREEGIWPNVVTYNTLIDKAPSYNEAKALVDTMREEAIKPDDFTYNTLIKKAPDYDEAIALVDTMREETIKPDIVTYTTLIKKAPDYDKVNALVAMMQEEGIRPNVFTYSELIDKAPDYNEAKSWVYKMREEVISPNVFTYTRLIKKAPDYDGAKACVETMREESIWPNVFTYSELIDKAPDYNEAKSWVYKMREEGIKPNIVTYTTLIKKAPDYAKVNALVAMMREEGILPNVVTYNTLIEKAPDYDEANVWMETMKEENVQPDIFTYNTLIKKAPDYDEAKALVGTMRRESIQPNVFTYNTLFSKDISMVLADDVLKWYLAQKYHPPQPIQAAIASYRKRHCLDQALRLALSYPHLQAARKLIREHATEALAYFRRISNLDPEHPNADYALGITFVELGRELEAIPHLQKALELATADRRKKDIEDRLLRIDRKLSNK</sequence>